<dbReference type="InterPro" id="IPR052171">
    <property type="entry name" value="NHEJ_LigD"/>
</dbReference>
<organism evidence="2 3">
    <name type="scientific">Candidatus Hydrogenisulfobacillus filiaventi</name>
    <dbReference type="NCBI Taxonomy" id="2707344"/>
    <lineage>
        <taxon>Bacteria</taxon>
        <taxon>Bacillati</taxon>
        <taxon>Bacillota</taxon>
        <taxon>Clostridia</taxon>
        <taxon>Eubacteriales</taxon>
        <taxon>Clostridiales Family XVII. Incertae Sedis</taxon>
        <taxon>Candidatus Hydrogenisulfobacillus</taxon>
    </lineage>
</organism>
<dbReference type="PANTHER" id="PTHR42705">
    <property type="entry name" value="BIFUNCTIONAL NON-HOMOLOGOUS END JOINING PROTEIN LIGD"/>
    <property type="match status" value="1"/>
</dbReference>
<dbReference type="Gene3D" id="3.90.920.10">
    <property type="entry name" value="DNA primase, PRIM domain"/>
    <property type="match status" value="1"/>
</dbReference>
<dbReference type="GO" id="GO:0003910">
    <property type="term" value="F:DNA ligase (ATP) activity"/>
    <property type="evidence" value="ECO:0007669"/>
    <property type="project" value="UniProtKB-EC"/>
</dbReference>
<name>A0A6F8ZGB0_9FIRM</name>
<evidence type="ECO:0000313" key="3">
    <source>
        <dbReference type="Proteomes" id="UP000503399"/>
    </source>
</evidence>
<evidence type="ECO:0000313" key="2">
    <source>
        <dbReference type="EMBL" id="CAB1128703.1"/>
    </source>
</evidence>
<keyword evidence="3" id="KW-1185">Reference proteome</keyword>
<dbReference type="KEGG" id="hfv:R50_1197"/>
<dbReference type="Proteomes" id="UP000503399">
    <property type="component" value="Chromosome"/>
</dbReference>
<dbReference type="PANTHER" id="PTHR42705:SF2">
    <property type="entry name" value="BIFUNCTIONAL NON-HOMOLOGOUS END JOINING PROTEIN LIGD"/>
    <property type="match status" value="1"/>
</dbReference>
<dbReference type="Pfam" id="PF21686">
    <property type="entry name" value="LigD_Prim-Pol"/>
    <property type="match status" value="1"/>
</dbReference>
<proteinExistence type="predicted"/>
<dbReference type="AlphaFoldDB" id="A0A6F8ZGB0"/>
<sequence>MFPAAGITRERLARYYARVAPALLPYLAGRWITVRRWPEGVDAPGFYQRHPLSAREGAGPGITIATAADLVRWVGWGTVEFHAPLGPAAAPDRHDWAVMDLDPEPEAGWDRVRTAAEGVLWLLERAGLPYRLKTSGHEGLHIFIPIRPLAAGAVTLAMGALARAVAAALPETATVERQVDKRGPRVYLDYLQNADRRSMVAPYSVRGTAAARVSTPIRREELPLGPAPWTLEVVERRLATEGDLFAWEGPRADLSAAVAALGLPAAPGRSRA</sequence>
<accession>A0A6F8ZGB0</accession>
<protein>
    <submittedName>
        <fullName evidence="2">ATP-dependent DNA ligase clustered with Ku protein, LigD</fullName>
        <ecNumber evidence="2">6.5.1.1</ecNumber>
    </submittedName>
</protein>
<dbReference type="InterPro" id="IPR014145">
    <property type="entry name" value="LigD_pol_dom"/>
</dbReference>
<evidence type="ECO:0000259" key="1">
    <source>
        <dbReference type="Pfam" id="PF21686"/>
    </source>
</evidence>
<feature type="domain" description="DNA ligase D polymerase" evidence="1">
    <location>
        <begin position="8"/>
        <end position="245"/>
    </location>
</feature>
<dbReference type="EMBL" id="LR778114">
    <property type="protein sequence ID" value="CAB1128703.1"/>
    <property type="molecule type" value="Genomic_DNA"/>
</dbReference>
<reference evidence="2 3" key="1">
    <citation type="submission" date="2020-02" db="EMBL/GenBank/DDBJ databases">
        <authorList>
            <person name="Hogendoorn C."/>
        </authorList>
    </citation>
    <scope>NUCLEOTIDE SEQUENCE [LARGE SCALE GENOMIC DNA]</scope>
    <source>
        <strain evidence="2">R501</strain>
    </source>
</reference>
<gene>
    <name evidence="2" type="ORF">R50_1197</name>
</gene>
<dbReference type="EC" id="6.5.1.1" evidence="2"/>
<keyword evidence="2" id="KW-0436">Ligase</keyword>